<dbReference type="GO" id="GO:0008270">
    <property type="term" value="F:zinc ion binding"/>
    <property type="evidence" value="ECO:0007669"/>
    <property type="project" value="UniProtKB-KW"/>
</dbReference>
<dbReference type="PANTHER" id="PTHR23095:SF17">
    <property type="entry name" value="PARANEOPLASTIC ANTIGEN MA1"/>
    <property type="match status" value="1"/>
</dbReference>
<feature type="region of interest" description="Disordered" evidence="2">
    <location>
        <begin position="290"/>
        <end position="312"/>
    </location>
</feature>
<dbReference type="InterPro" id="IPR001878">
    <property type="entry name" value="Znf_CCHC"/>
</dbReference>
<dbReference type="Proteomes" id="UP001591681">
    <property type="component" value="Unassembled WGS sequence"/>
</dbReference>
<dbReference type="EMBL" id="JBHFQA010000006">
    <property type="protein sequence ID" value="KAL2097886.1"/>
    <property type="molecule type" value="Genomic_DNA"/>
</dbReference>
<reference evidence="4 5" key="1">
    <citation type="submission" date="2024-09" db="EMBL/GenBank/DDBJ databases">
        <title>A chromosome-level genome assembly of Gray's grenadier anchovy, Coilia grayii.</title>
        <authorList>
            <person name="Fu Z."/>
        </authorList>
    </citation>
    <scope>NUCLEOTIDE SEQUENCE [LARGE SCALE GENOMIC DNA]</scope>
    <source>
        <strain evidence="4">G4</strain>
        <tissue evidence="4">Muscle</tissue>
    </source>
</reference>
<dbReference type="InterPro" id="IPR026523">
    <property type="entry name" value="PNMA"/>
</dbReference>
<feature type="compositionally biased region" description="Basic and acidic residues" evidence="2">
    <location>
        <begin position="253"/>
        <end position="267"/>
    </location>
</feature>
<protein>
    <recommendedName>
        <fullName evidence="3">CCHC-type domain-containing protein</fullName>
    </recommendedName>
</protein>
<keyword evidence="1" id="KW-0863">Zinc-finger</keyword>
<evidence type="ECO:0000313" key="4">
    <source>
        <dbReference type="EMBL" id="KAL2097886.1"/>
    </source>
</evidence>
<evidence type="ECO:0000313" key="5">
    <source>
        <dbReference type="Proteomes" id="UP001591681"/>
    </source>
</evidence>
<feature type="region of interest" description="Disordered" evidence="2">
    <location>
        <begin position="249"/>
        <end position="276"/>
    </location>
</feature>
<name>A0ABD1KFA5_9TELE</name>
<evidence type="ECO:0000256" key="1">
    <source>
        <dbReference type="PROSITE-ProRule" id="PRU00047"/>
    </source>
</evidence>
<proteinExistence type="predicted"/>
<gene>
    <name evidence="4" type="ORF">ACEWY4_007093</name>
</gene>
<evidence type="ECO:0000256" key="2">
    <source>
        <dbReference type="SAM" id="MobiDB-lite"/>
    </source>
</evidence>
<comment type="caution">
    <text evidence="4">The sequence shown here is derived from an EMBL/GenBank/DDBJ whole genome shotgun (WGS) entry which is preliminary data.</text>
</comment>
<keyword evidence="1" id="KW-0479">Metal-binding</keyword>
<keyword evidence="1" id="KW-0862">Zinc</keyword>
<accession>A0ABD1KFA5</accession>
<feature type="domain" description="CCHC-type" evidence="3">
    <location>
        <begin position="287"/>
        <end position="300"/>
    </location>
</feature>
<sequence>MADEAPEARPQVTPVFMGVPWAQKFGGTGSELTFREWKSQTEYLASLQGLSEVQKLQFVLGSLEGEAKREVFAAPEDKRNGVKKVFDLLEVLYGDTTPVAVLRAQFFNCRQGPRQSLRSFSLQIRELFNRLKRRSDHGLGEGDSILRDQFLLGLQDGPIRQSLRLQLRRTPTVTFEELREEMLALELDHSGAHDQPMCMATTSATAPAPPPAVDWKQELRAEIMKDVKEQMVALSQTLLQELRSGWNVGQSVPRERSHSDSGREPRGRPGQFSSYRFEWDDQGRPICNRCREPGHISRHCSRGARRGSHEGF</sequence>
<dbReference type="AlphaFoldDB" id="A0ABD1KFA5"/>
<organism evidence="4 5">
    <name type="scientific">Coilia grayii</name>
    <name type="common">Gray's grenadier anchovy</name>
    <dbReference type="NCBI Taxonomy" id="363190"/>
    <lineage>
        <taxon>Eukaryota</taxon>
        <taxon>Metazoa</taxon>
        <taxon>Chordata</taxon>
        <taxon>Craniata</taxon>
        <taxon>Vertebrata</taxon>
        <taxon>Euteleostomi</taxon>
        <taxon>Actinopterygii</taxon>
        <taxon>Neopterygii</taxon>
        <taxon>Teleostei</taxon>
        <taxon>Clupei</taxon>
        <taxon>Clupeiformes</taxon>
        <taxon>Clupeoidei</taxon>
        <taxon>Engraulidae</taxon>
        <taxon>Coilinae</taxon>
        <taxon>Coilia</taxon>
    </lineage>
</organism>
<feature type="compositionally biased region" description="Basic residues" evidence="2">
    <location>
        <begin position="296"/>
        <end position="306"/>
    </location>
</feature>
<evidence type="ECO:0000259" key="3">
    <source>
        <dbReference type="PROSITE" id="PS50158"/>
    </source>
</evidence>
<dbReference type="PANTHER" id="PTHR23095">
    <property type="entry name" value="PARANEOPLASTIC ANTIGEN"/>
    <property type="match status" value="1"/>
</dbReference>
<dbReference type="PROSITE" id="PS50158">
    <property type="entry name" value="ZF_CCHC"/>
    <property type="match status" value="1"/>
</dbReference>
<keyword evidence="5" id="KW-1185">Reference proteome</keyword>